<feature type="chain" id="PRO_5035439154" description="Arylsulfatase" evidence="7">
    <location>
        <begin position="24"/>
        <end position="608"/>
    </location>
</feature>
<dbReference type="EC" id="3.1.6.1" evidence="5"/>
<comment type="PTM">
    <text evidence="6">The conversion to 3-oxoalanine (also known as C-formylglycine, FGly), of a serine or cysteine residue in prokaryotes and of a cysteine residue in eukaryotes, is critical for catalytic activity.</text>
</comment>
<dbReference type="Gene3D" id="3.40.720.10">
    <property type="entry name" value="Alkaline Phosphatase, subunit A"/>
    <property type="match status" value="1"/>
</dbReference>
<dbReference type="PROSITE" id="PS00523">
    <property type="entry name" value="SULFATASE_1"/>
    <property type="match status" value="1"/>
</dbReference>
<accession>A0A8K0SZG2</accession>
<dbReference type="InterPro" id="IPR000917">
    <property type="entry name" value="Sulfatase_N"/>
</dbReference>
<proteinExistence type="inferred from homology"/>
<dbReference type="PANTHER" id="PTHR43108">
    <property type="entry name" value="N-ACETYLGLUCOSAMINE-6-SULFATASE FAMILY MEMBER"/>
    <property type="match status" value="1"/>
</dbReference>
<dbReference type="CDD" id="cd16147">
    <property type="entry name" value="G6S"/>
    <property type="match status" value="1"/>
</dbReference>
<feature type="modified residue" description="3-oxoalanine (Cys)" evidence="6">
    <location>
        <position position="72"/>
    </location>
</feature>
<evidence type="ECO:0000256" key="3">
    <source>
        <dbReference type="ARBA" id="ARBA00022801"/>
    </source>
</evidence>
<evidence type="ECO:0000313" key="10">
    <source>
        <dbReference type="Proteomes" id="UP000813444"/>
    </source>
</evidence>
<gene>
    <name evidence="9" type="ORF">B0I35DRAFT_424907</name>
</gene>
<sequence>MRASLISNALATGLAIWLDAVLAEETRPNILFILTDDQDWYMKSLDYMPFVQKLLVNEGTTFPHHYCTVALCCPSRVNLWTGRAAHNTNITDVKAPYGGYPRIVQQGIHEDFLPVWLQAAGYNTYYTGKLWNQHTVENHNNPPVKGFNGSDFLLDPHTYQYYNASMSRNGEAPVSYAGQYSPDVTAKKAYEFLNEAMSHPDPWFVVHAPIAPHGDFRLLPVLQTTAPQYADRHAHLFQSYIIPRDEAFNPEEQGGVGWVKNLPRLNDTVIAYNDEYQRARLRALQAVDEMVEKAVAMLEENGQLENTYIIYTADNGYHISQHRMHPGKECGFETDVHVPLVIRGPGIRAGHVSDAVTSHTDFASTIMKIAGTSIESDGQPIPLTPEQEESHTNEHVTIEHWGSVMAEGILGAYSDEEPVPIPQENDDLFVRGFYEAKSKPGRAPNATLKAIRVISQQYNLYYAVWCTNETELYDHTNDPGQVRNLFDPKHEQLAAGFQLGGRSIQEIAPRLDSLMMVLKSCKGETCIHPWAKLHPDGGVKSLLDSLDRRFDEFYDEQPRVSFSKCEMGYIRESEGPMDVNAFGYGNYYWEELGGLLPLRKQGGGGFSG</sequence>
<comment type="similarity">
    <text evidence="1 5">Belongs to the sulfatase family.</text>
</comment>
<keyword evidence="4" id="KW-0325">Glycoprotein</keyword>
<dbReference type="InterPro" id="IPR012083">
    <property type="entry name" value="Arylsulfatase"/>
</dbReference>
<protein>
    <recommendedName>
        <fullName evidence="5">Arylsulfatase</fullName>
        <shortName evidence="5">AS</shortName>
        <ecNumber evidence="5">3.1.6.1</ecNumber>
    </recommendedName>
    <alternativeName>
        <fullName evidence="5">Aryl-sulfate sulphohydrolase</fullName>
    </alternativeName>
</protein>
<evidence type="ECO:0000256" key="1">
    <source>
        <dbReference type="ARBA" id="ARBA00008779"/>
    </source>
</evidence>
<dbReference type="InterPro" id="IPR024607">
    <property type="entry name" value="Sulfatase_CS"/>
</dbReference>
<organism evidence="9 10">
    <name type="scientific">Stachybotrys elegans</name>
    <dbReference type="NCBI Taxonomy" id="80388"/>
    <lineage>
        <taxon>Eukaryota</taxon>
        <taxon>Fungi</taxon>
        <taxon>Dikarya</taxon>
        <taxon>Ascomycota</taxon>
        <taxon>Pezizomycotina</taxon>
        <taxon>Sordariomycetes</taxon>
        <taxon>Hypocreomycetidae</taxon>
        <taxon>Hypocreales</taxon>
        <taxon>Stachybotryaceae</taxon>
        <taxon>Stachybotrys</taxon>
    </lineage>
</organism>
<dbReference type="SUPFAM" id="SSF53649">
    <property type="entry name" value="Alkaline phosphatase-like"/>
    <property type="match status" value="1"/>
</dbReference>
<keyword evidence="3 5" id="KW-0378">Hydrolase</keyword>
<dbReference type="AlphaFoldDB" id="A0A8K0SZG2"/>
<dbReference type="GO" id="GO:0018958">
    <property type="term" value="P:phenol-containing compound metabolic process"/>
    <property type="evidence" value="ECO:0007669"/>
    <property type="project" value="InterPro"/>
</dbReference>
<dbReference type="GO" id="GO:0004065">
    <property type="term" value="F:arylsulfatase activity"/>
    <property type="evidence" value="ECO:0007669"/>
    <property type="project" value="UniProtKB-UniRule"/>
</dbReference>
<comment type="catalytic activity">
    <reaction evidence="5">
        <text>an aryl sulfate + H2O = a phenol + sulfate + H(+)</text>
        <dbReference type="Rhea" id="RHEA:17261"/>
        <dbReference type="ChEBI" id="CHEBI:15377"/>
        <dbReference type="ChEBI" id="CHEBI:15378"/>
        <dbReference type="ChEBI" id="CHEBI:16189"/>
        <dbReference type="ChEBI" id="CHEBI:33853"/>
        <dbReference type="ChEBI" id="CHEBI:140317"/>
        <dbReference type="EC" id="3.1.6.1"/>
    </reaction>
</comment>
<evidence type="ECO:0000256" key="6">
    <source>
        <dbReference type="PIRSR" id="PIRSR000972-50"/>
    </source>
</evidence>
<evidence type="ECO:0000256" key="5">
    <source>
        <dbReference type="PIRNR" id="PIRNR000972"/>
    </source>
</evidence>
<dbReference type="Pfam" id="PF00884">
    <property type="entry name" value="Sulfatase"/>
    <property type="match status" value="1"/>
</dbReference>
<dbReference type="OrthoDB" id="96314at2759"/>
<keyword evidence="10" id="KW-1185">Reference proteome</keyword>
<name>A0A8K0SZG2_9HYPO</name>
<evidence type="ECO:0000259" key="8">
    <source>
        <dbReference type="Pfam" id="PF00884"/>
    </source>
</evidence>
<dbReference type="PIRSF" id="PIRSF000972">
    <property type="entry name" value="Arylsulf_plant"/>
    <property type="match status" value="1"/>
</dbReference>
<evidence type="ECO:0000256" key="4">
    <source>
        <dbReference type="ARBA" id="ARBA00023180"/>
    </source>
</evidence>
<keyword evidence="2 7" id="KW-0732">Signal</keyword>
<dbReference type="Proteomes" id="UP000813444">
    <property type="component" value="Unassembled WGS sequence"/>
</dbReference>
<dbReference type="FunFam" id="3.40.720.10:FF:000051">
    <property type="entry name" value="Arylsulfatase"/>
    <property type="match status" value="1"/>
</dbReference>
<dbReference type="GO" id="GO:0008449">
    <property type="term" value="F:N-acetylglucosamine-6-sulfatase activity"/>
    <property type="evidence" value="ECO:0007669"/>
    <property type="project" value="TreeGrafter"/>
</dbReference>
<feature type="domain" description="Sulfatase N-terminal" evidence="8">
    <location>
        <begin position="28"/>
        <end position="371"/>
    </location>
</feature>
<dbReference type="PANTHER" id="PTHR43108:SF8">
    <property type="entry name" value="SD21168P"/>
    <property type="match status" value="1"/>
</dbReference>
<reference evidence="9" key="1">
    <citation type="journal article" date="2021" name="Nat. Commun.">
        <title>Genetic determinants of endophytism in the Arabidopsis root mycobiome.</title>
        <authorList>
            <person name="Mesny F."/>
            <person name="Miyauchi S."/>
            <person name="Thiergart T."/>
            <person name="Pickel B."/>
            <person name="Atanasova L."/>
            <person name="Karlsson M."/>
            <person name="Huettel B."/>
            <person name="Barry K.W."/>
            <person name="Haridas S."/>
            <person name="Chen C."/>
            <person name="Bauer D."/>
            <person name="Andreopoulos W."/>
            <person name="Pangilinan J."/>
            <person name="LaButti K."/>
            <person name="Riley R."/>
            <person name="Lipzen A."/>
            <person name="Clum A."/>
            <person name="Drula E."/>
            <person name="Henrissat B."/>
            <person name="Kohler A."/>
            <person name="Grigoriev I.V."/>
            <person name="Martin F.M."/>
            <person name="Hacquard S."/>
        </authorList>
    </citation>
    <scope>NUCLEOTIDE SEQUENCE</scope>
    <source>
        <strain evidence="9">MPI-CAGE-CH-0235</strain>
    </source>
</reference>
<evidence type="ECO:0000256" key="7">
    <source>
        <dbReference type="SAM" id="SignalP"/>
    </source>
</evidence>
<dbReference type="InterPro" id="IPR017850">
    <property type="entry name" value="Alkaline_phosphatase_core_sf"/>
</dbReference>
<evidence type="ECO:0000313" key="9">
    <source>
        <dbReference type="EMBL" id="KAH7324749.1"/>
    </source>
</evidence>
<dbReference type="GO" id="GO:0005539">
    <property type="term" value="F:glycosaminoglycan binding"/>
    <property type="evidence" value="ECO:0007669"/>
    <property type="project" value="TreeGrafter"/>
</dbReference>
<comment type="caution">
    <text evidence="9">The sequence shown here is derived from an EMBL/GenBank/DDBJ whole genome shotgun (WGS) entry which is preliminary data.</text>
</comment>
<feature type="signal peptide" evidence="7">
    <location>
        <begin position="1"/>
        <end position="23"/>
    </location>
</feature>
<dbReference type="EMBL" id="JAGPNK010000003">
    <property type="protein sequence ID" value="KAH7324749.1"/>
    <property type="molecule type" value="Genomic_DNA"/>
</dbReference>
<evidence type="ECO:0000256" key="2">
    <source>
        <dbReference type="ARBA" id="ARBA00022729"/>
    </source>
</evidence>